<name>A0ABZ0HWB8_9HYPH</name>
<accession>A0ABZ0HWB8</accession>
<evidence type="ECO:0000313" key="1">
    <source>
        <dbReference type="EMBL" id="WOJ91067.1"/>
    </source>
</evidence>
<dbReference type="InterPro" id="IPR035994">
    <property type="entry name" value="Nucleoside_phosphorylase_sf"/>
</dbReference>
<dbReference type="RefSeq" id="WP_407340656.1">
    <property type="nucleotide sequence ID" value="NZ_CP136862.1"/>
</dbReference>
<sequence length="108" mass="10470">MPVIAVTGLRAEAKLAAGPQIIVVSGGGDGVGLARALDTAAANKASAIISFGVAGGLAPGLVSGSSLVARSIVAEGGERFYGDPVWSRRLSAALGGAPIVDMAGVDAR</sequence>
<dbReference type="SUPFAM" id="SSF53167">
    <property type="entry name" value="Purine and uridine phosphorylases"/>
    <property type="match status" value="1"/>
</dbReference>
<dbReference type="EMBL" id="CP136862">
    <property type="protein sequence ID" value="WOJ91067.1"/>
    <property type="molecule type" value="Genomic_DNA"/>
</dbReference>
<keyword evidence="2" id="KW-1185">Reference proteome</keyword>
<evidence type="ECO:0000313" key="2">
    <source>
        <dbReference type="Proteomes" id="UP001626536"/>
    </source>
</evidence>
<gene>
    <name evidence="1" type="ORF">RZS28_07245</name>
</gene>
<organism evidence="1 2">
    <name type="scientific">Methylocapsa polymorpha</name>
    <dbReference type="NCBI Taxonomy" id="3080828"/>
    <lineage>
        <taxon>Bacteria</taxon>
        <taxon>Pseudomonadati</taxon>
        <taxon>Pseudomonadota</taxon>
        <taxon>Alphaproteobacteria</taxon>
        <taxon>Hyphomicrobiales</taxon>
        <taxon>Beijerinckiaceae</taxon>
        <taxon>Methylocapsa</taxon>
    </lineage>
</organism>
<protein>
    <recommendedName>
        <fullName evidence="3">Phosphorylase</fullName>
    </recommendedName>
</protein>
<proteinExistence type="predicted"/>
<dbReference type="Gene3D" id="3.40.50.1580">
    <property type="entry name" value="Nucleoside phosphorylase domain"/>
    <property type="match status" value="1"/>
</dbReference>
<reference evidence="1 2" key="1">
    <citation type="submission" date="2023-10" db="EMBL/GenBank/DDBJ databases">
        <title>Novel methanotroph of the genus Methylocapsa from a subarctic wetland.</title>
        <authorList>
            <person name="Belova S.E."/>
            <person name="Oshkin I.Y."/>
            <person name="Miroshnikov K."/>
            <person name="Dedysh S.N."/>
        </authorList>
    </citation>
    <scope>NUCLEOTIDE SEQUENCE [LARGE SCALE GENOMIC DNA]</scope>
    <source>
        <strain evidence="1 2">RX1</strain>
    </source>
</reference>
<dbReference type="Proteomes" id="UP001626536">
    <property type="component" value="Chromosome"/>
</dbReference>
<evidence type="ECO:0008006" key="3">
    <source>
        <dbReference type="Google" id="ProtNLM"/>
    </source>
</evidence>